<feature type="region of interest" description="Disordered" evidence="1">
    <location>
        <begin position="1"/>
        <end position="23"/>
    </location>
</feature>
<sequence>MWMGRSRDTGEARKGGEASSRHGGGCELRRFACEMLGRTGSPHSSSGQPEQRIPLSACAGRSGSADLILPPFVAPPLLFPPATVVSSSLLLLLSPFLSPLSHPLSLTKQQPLHPSPAQPRIARVCRPAVPTGRSPLDYVAPTRCFGHLLSSPWTQHPHLLVYRHR</sequence>
<accession>A0A167QVQ9</accession>
<reference evidence="2 3" key="1">
    <citation type="journal article" date="2016" name="Mol. Biol. Evol.">
        <title>Comparative Genomics of Early-Diverging Mushroom-Forming Fungi Provides Insights into the Origins of Lignocellulose Decay Capabilities.</title>
        <authorList>
            <person name="Nagy L.G."/>
            <person name="Riley R."/>
            <person name="Tritt A."/>
            <person name="Adam C."/>
            <person name="Daum C."/>
            <person name="Floudas D."/>
            <person name="Sun H."/>
            <person name="Yadav J.S."/>
            <person name="Pangilinan J."/>
            <person name="Larsson K.H."/>
            <person name="Matsuura K."/>
            <person name="Barry K."/>
            <person name="Labutti K."/>
            <person name="Kuo R."/>
            <person name="Ohm R.A."/>
            <person name="Bhattacharya S.S."/>
            <person name="Shirouzu T."/>
            <person name="Yoshinaga Y."/>
            <person name="Martin F.M."/>
            <person name="Grigoriev I.V."/>
            <person name="Hibbett D.S."/>
        </authorList>
    </citation>
    <scope>NUCLEOTIDE SEQUENCE [LARGE SCALE GENOMIC DNA]</scope>
    <source>
        <strain evidence="2 3">TUFC12733</strain>
    </source>
</reference>
<gene>
    <name evidence="2" type="ORF">CALVIDRAFT_327268</name>
</gene>
<dbReference type="Proteomes" id="UP000076738">
    <property type="component" value="Unassembled WGS sequence"/>
</dbReference>
<dbReference type="AlphaFoldDB" id="A0A167QVQ9"/>
<keyword evidence="3" id="KW-1185">Reference proteome</keyword>
<name>A0A167QVQ9_CALVF</name>
<evidence type="ECO:0000313" key="3">
    <source>
        <dbReference type="Proteomes" id="UP000076738"/>
    </source>
</evidence>
<protein>
    <submittedName>
        <fullName evidence="2">Uncharacterized protein</fullName>
    </submittedName>
</protein>
<evidence type="ECO:0000256" key="1">
    <source>
        <dbReference type="SAM" id="MobiDB-lite"/>
    </source>
</evidence>
<evidence type="ECO:0000313" key="2">
    <source>
        <dbReference type="EMBL" id="KZP00294.1"/>
    </source>
</evidence>
<dbReference type="EMBL" id="KV417270">
    <property type="protein sequence ID" value="KZP00294.1"/>
    <property type="molecule type" value="Genomic_DNA"/>
</dbReference>
<feature type="compositionally biased region" description="Basic and acidic residues" evidence="1">
    <location>
        <begin position="1"/>
        <end position="20"/>
    </location>
</feature>
<organism evidence="2 3">
    <name type="scientific">Calocera viscosa (strain TUFC12733)</name>
    <dbReference type="NCBI Taxonomy" id="1330018"/>
    <lineage>
        <taxon>Eukaryota</taxon>
        <taxon>Fungi</taxon>
        <taxon>Dikarya</taxon>
        <taxon>Basidiomycota</taxon>
        <taxon>Agaricomycotina</taxon>
        <taxon>Dacrymycetes</taxon>
        <taxon>Dacrymycetales</taxon>
        <taxon>Dacrymycetaceae</taxon>
        <taxon>Calocera</taxon>
    </lineage>
</organism>
<proteinExistence type="predicted"/>